<dbReference type="SMART" id="SM00065">
    <property type="entry name" value="GAF"/>
    <property type="match status" value="1"/>
</dbReference>
<accession>K4ICS0</accession>
<dbReference type="InterPro" id="IPR000700">
    <property type="entry name" value="PAS-assoc_C"/>
</dbReference>
<dbReference type="EMBL" id="CP003879">
    <property type="protein sequence ID" value="AFU68387.1"/>
    <property type="molecule type" value="Genomic_DNA"/>
</dbReference>
<feature type="domain" description="PAC" evidence="9">
    <location>
        <begin position="381"/>
        <end position="433"/>
    </location>
</feature>
<feature type="domain" description="PAC" evidence="9">
    <location>
        <begin position="507"/>
        <end position="559"/>
    </location>
</feature>
<dbReference type="GO" id="GO:0006355">
    <property type="term" value="P:regulation of DNA-templated transcription"/>
    <property type="evidence" value="ECO:0007669"/>
    <property type="project" value="InterPro"/>
</dbReference>
<dbReference type="PROSITE" id="PS50109">
    <property type="entry name" value="HIS_KIN"/>
    <property type="match status" value="1"/>
</dbReference>
<evidence type="ECO:0000256" key="4">
    <source>
        <dbReference type="ARBA" id="ARBA00022679"/>
    </source>
</evidence>
<keyword evidence="3" id="KW-0597">Phosphoprotein</keyword>
<keyword evidence="11" id="KW-1185">Reference proteome</keyword>
<dbReference type="InterPro" id="IPR029016">
    <property type="entry name" value="GAF-like_dom_sf"/>
</dbReference>
<dbReference type="STRING" id="313595.P700755_001493"/>
<feature type="coiled-coil region" evidence="6">
    <location>
        <begin position="718"/>
        <end position="745"/>
    </location>
</feature>
<dbReference type="Gene3D" id="3.30.450.40">
    <property type="match status" value="1"/>
</dbReference>
<dbReference type="InterPro" id="IPR035965">
    <property type="entry name" value="PAS-like_dom_sf"/>
</dbReference>
<proteinExistence type="predicted"/>
<dbReference type="Pfam" id="PF00512">
    <property type="entry name" value="HisKA"/>
    <property type="match status" value="1"/>
</dbReference>
<evidence type="ECO:0000256" key="5">
    <source>
        <dbReference type="ARBA" id="ARBA00022777"/>
    </source>
</evidence>
<dbReference type="AlphaFoldDB" id="K4ICS0"/>
<evidence type="ECO:0000256" key="2">
    <source>
        <dbReference type="ARBA" id="ARBA00012438"/>
    </source>
</evidence>
<evidence type="ECO:0000256" key="1">
    <source>
        <dbReference type="ARBA" id="ARBA00000085"/>
    </source>
</evidence>
<protein>
    <recommendedName>
        <fullName evidence="2">histidine kinase</fullName>
        <ecNumber evidence="2">2.7.13.3</ecNumber>
    </recommendedName>
</protein>
<dbReference type="HOGENOM" id="CLU_000445_114_71_10"/>
<dbReference type="InterPro" id="IPR003661">
    <property type="entry name" value="HisK_dim/P_dom"/>
</dbReference>
<dbReference type="SUPFAM" id="SSF55785">
    <property type="entry name" value="PYP-like sensor domain (PAS domain)"/>
    <property type="match status" value="4"/>
</dbReference>
<keyword evidence="4" id="KW-0808">Transferase</keyword>
<dbReference type="Pfam" id="PF13188">
    <property type="entry name" value="PAS_8"/>
    <property type="match status" value="1"/>
</dbReference>
<feature type="domain" description="PAS" evidence="8">
    <location>
        <begin position="54"/>
        <end position="95"/>
    </location>
</feature>
<feature type="domain" description="PAS" evidence="8">
    <location>
        <begin position="308"/>
        <end position="366"/>
    </location>
</feature>
<dbReference type="SMART" id="SM00387">
    <property type="entry name" value="HATPase_c"/>
    <property type="match status" value="1"/>
</dbReference>
<dbReference type="PANTHER" id="PTHR43304">
    <property type="entry name" value="PHYTOCHROME-LIKE PROTEIN CPH1"/>
    <property type="match status" value="1"/>
</dbReference>
<dbReference type="InterPro" id="IPR013767">
    <property type="entry name" value="PAS_fold"/>
</dbReference>
<dbReference type="NCBIfam" id="TIGR00229">
    <property type="entry name" value="sensory_box"/>
    <property type="match status" value="3"/>
</dbReference>
<dbReference type="OrthoDB" id="9781208at2"/>
<organism evidence="10 11">
    <name type="scientific">Psychroflexus torquis (strain ATCC 700755 / CIP 106069 / ACAM 623)</name>
    <dbReference type="NCBI Taxonomy" id="313595"/>
    <lineage>
        <taxon>Bacteria</taxon>
        <taxon>Pseudomonadati</taxon>
        <taxon>Bacteroidota</taxon>
        <taxon>Flavobacteriia</taxon>
        <taxon>Flavobacteriales</taxon>
        <taxon>Flavobacteriaceae</taxon>
        <taxon>Psychroflexus</taxon>
    </lineage>
</organism>
<feature type="domain" description="PAC" evidence="9">
    <location>
        <begin position="126"/>
        <end position="178"/>
    </location>
</feature>
<dbReference type="SMART" id="SM00091">
    <property type="entry name" value="PAS"/>
    <property type="match status" value="4"/>
</dbReference>
<dbReference type="PROSITE" id="PS50113">
    <property type="entry name" value="PAC"/>
    <property type="match status" value="3"/>
</dbReference>
<dbReference type="Gene3D" id="1.10.287.130">
    <property type="match status" value="1"/>
</dbReference>
<keyword evidence="5" id="KW-0418">Kinase</keyword>
<dbReference type="SUPFAM" id="SSF47384">
    <property type="entry name" value="Homodimeric domain of signal transducing histidine kinase"/>
    <property type="match status" value="1"/>
</dbReference>
<evidence type="ECO:0000256" key="3">
    <source>
        <dbReference type="ARBA" id="ARBA00022553"/>
    </source>
</evidence>
<dbReference type="GO" id="GO:0000155">
    <property type="term" value="F:phosphorelay sensor kinase activity"/>
    <property type="evidence" value="ECO:0007669"/>
    <property type="project" value="InterPro"/>
</dbReference>
<dbReference type="Pfam" id="PF13185">
    <property type="entry name" value="GAF_2"/>
    <property type="match status" value="1"/>
</dbReference>
<dbReference type="InterPro" id="IPR036097">
    <property type="entry name" value="HisK_dim/P_sf"/>
</dbReference>
<dbReference type="Gene3D" id="3.30.450.20">
    <property type="entry name" value="PAS domain"/>
    <property type="match status" value="4"/>
</dbReference>
<dbReference type="SMART" id="SM00388">
    <property type="entry name" value="HisKA"/>
    <property type="match status" value="1"/>
</dbReference>
<name>K4ICS0_PSYTT</name>
<dbReference type="SMART" id="SM00086">
    <property type="entry name" value="PAC"/>
    <property type="match status" value="3"/>
</dbReference>
<feature type="domain" description="PAS" evidence="8">
    <location>
        <begin position="449"/>
        <end position="503"/>
    </location>
</feature>
<dbReference type="InterPro" id="IPR003594">
    <property type="entry name" value="HATPase_dom"/>
</dbReference>
<comment type="catalytic activity">
    <reaction evidence="1">
        <text>ATP + protein L-histidine = ADP + protein N-phospho-L-histidine.</text>
        <dbReference type="EC" id="2.7.13.3"/>
    </reaction>
</comment>
<dbReference type="EC" id="2.7.13.3" evidence="2"/>
<evidence type="ECO:0000313" key="11">
    <source>
        <dbReference type="Proteomes" id="UP000008514"/>
    </source>
</evidence>
<evidence type="ECO:0000259" key="8">
    <source>
        <dbReference type="PROSITE" id="PS50112"/>
    </source>
</evidence>
<dbReference type="InterPro" id="IPR001610">
    <property type="entry name" value="PAC"/>
</dbReference>
<evidence type="ECO:0000259" key="7">
    <source>
        <dbReference type="PROSITE" id="PS50109"/>
    </source>
</evidence>
<dbReference type="Gene3D" id="3.30.565.10">
    <property type="entry name" value="Histidine kinase-like ATPase, C-terminal domain"/>
    <property type="match status" value="1"/>
</dbReference>
<dbReference type="Pfam" id="PF02518">
    <property type="entry name" value="HATPase_c"/>
    <property type="match status" value="1"/>
</dbReference>
<dbReference type="InterPro" id="IPR005467">
    <property type="entry name" value="His_kinase_dom"/>
</dbReference>
<feature type="domain" description="Histidine kinase" evidence="7">
    <location>
        <begin position="745"/>
        <end position="952"/>
    </location>
</feature>
<dbReference type="CDD" id="cd00082">
    <property type="entry name" value="HisKA"/>
    <property type="match status" value="1"/>
</dbReference>
<dbReference type="PROSITE" id="PS50112">
    <property type="entry name" value="PAS"/>
    <property type="match status" value="3"/>
</dbReference>
<evidence type="ECO:0000256" key="6">
    <source>
        <dbReference type="SAM" id="Coils"/>
    </source>
</evidence>
<dbReference type="eggNOG" id="COG2203">
    <property type="taxonomic scope" value="Bacteria"/>
</dbReference>
<evidence type="ECO:0000313" key="10">
    <source>
        <dbReference type="EMBL" id="AFU68387.1"/>
    </source>
</evidence>
<dbReference type="SUPFAM" id="SSF55781">
    <property type="entry name" value="GAF domain-like"/>
    <property type="match status" value="1"/>
</dbReference>
<feature type="coiled-coil region" evidence="6">
    <location>
        <begin position="6"/>
        <end position="57"/>
    </location>
</feature>
<evidence type="ECO:0000259" key="9">
    <source>
        <dbReference type="PROSITE" id="PS50113"/>
    </source>
</evidence>
<dbReference type="InterPro" id="IPR000014">
    <property type="entry name" value="PAS"/>
</dbReference>
<dbReference type="PANTHER" id="PTHR43304:SF1">
    <property type="entry name" value="PAC DOMAIN-CONTAINING PROTEIN"/>
    <property type="match status" value="1"/>
</dbReference>
<dbReference type="Pfam" id="PF13426">
    <property type="entry name" value="PAS_9"/>
    <property type="match status" value="1"/>
</dbReference>
<dbReference type="InterPro" id="IPR052162">
    <property type="entry name" value="Sensor_kinase/Photoreceptor"/>
</dbReference>
<dbReference type="eggNOG" id="COG4251">
    <property type="taxonomic scope" value="Bacteria"/>
</dbReference>
<dbReference type="eggNOG" id="COG2202">
    <property type="taxonomic scope" value="Bacteria"/>
</dbReference>
<dbReference type="InterPro" id="IPR004358">
    <property type="entry name" value="Sig_transdc_His_kin-like_C"/>
</dbReference>
<reference evidence="10" key="1">
    <citation type="submission" date="2006-03" db="EMBL/GenBank/DDBJ databases">
        <authorList>
            <person name="Bowman J."/>
            <person name="Ferriera S."/>
            <person name="Johnson J."/>
            <person name="Kravitz S."/>
            <person name="Halpern A."/>
            <person name="Remington K."/>
            <person name="Beeson K."/>
            <person name="Tran B."/>
            <person name="Rogers Y.-H."/>
            <person name="Friedman R."/>
            <person name="Venter J.C."/>
        </authorList>
    </citation>
    <scope>NUCLEOTIDE SEQUENCE [LARGE SCALE GENOMIC DNA]</scope>
    <source>
        <strain evidence="10">ATCC 700755</strain>
    </source>
</reference>
<gene>
    <name evidence="10" type="ordered locus">P700755_001493</name>
</gene>
<reference evidence="10" key="2">
    <citation type="submission" date="2012-09" db="EMBL/GenBank/DDBJ databases">
        <title>The complete sequence of Psychroflexus torquis an extreme psychrophile from sea-ice that is stimulated by light.</title>
        <authorList>
            <person name="Feng S."/>
            <person name="Powell S.M."/>
            <person name="Bowman J.P."/>
        </authorList>
    </citation>
    <scope>NUCLEOTIDE SEQUENCE [LARGE SCALE GENOMIC DNA]</scope>
    <source>
        <strain evidence="10">ATCC 700755</strain>
    </source>
</reference>
<dbReference type="InterPro" id="IPR036890">
    <property type="entry name" value="HATPase_C_sf"/>
</dbReference>
<dbReference type="Pfam" id="PF00989">
    <property type="entry name" value="PAS"/>
    <property type="match status" value="2"/>
</dbReference>
<dbReference type="InterPro" id="IPR003018">
    <property type="entry name" value="GAF"/>
</dbReference>
<dbReference type="Proteomes" id="UP000008514">
    <property type="component" value="Chromosome"/>
</dbReference>
<sequence>MNQNKIDILQRDLKKEKIARKAAEKVVENKSNDLFLLEELKKRNLELENLLEQKSSQLEGVFENINDAYILMDMSGNILKMNDIAIAFFGYNIEKEKLNVCDLIYHEDLEYGSKSFVTLKEEGLFTNYRTRVLTKDKQVKWVQINGNLIVDKENKPTGAQGIIRDITSEKRAEDLLNESENRLSSLIKNLDSAVLLEDENRKIILTNNKFCELFNIPISPDLLKGEDCATAANDSKILFKQPKEFISGVTSLLEKKQQVLGDELIMADGEILERDFIPILNGSVYKGHLWTYKNITLREKYRESLEAEKENYSNIIANMNLGIVELNTNDEILLVNQSFAQMCGYSQKELLGKKAKDVFELLNEADPTKIEMDKLGKRESNSYELKIKNKSGAIRNLLVSRTPNFNINGEVIGYVRIYLDVTEARENANLIQEKKEELDIIVHNSSIGIALTRHGRIIKTNAALQNMLGFSEEELNTFAIKDLSFAEDSPSFKKYINQITLDKINNFTFTKRYKKKDGTIIWTKTDVNVVRDKDRNIKHQVTFIEDITSHREKTLIIDLINNLTKSILGKTDIIEIAWEIVNNIAAYLDTDDCVIYLVDHEKETTEQIAVYGAKLNNDSQIINKLYLPKGKGIVGSVAKSGKSQLINDTSKDDRYVIDEERRFSEITVPIMSNGIAIGIIDSEHKDKNHYTQEHIKTLESIAGLAAIKLRTAISIREHKKVEIRNEQLLKKLEESNNELNEYAHVVSHDLKSPLRSIDALVSWIKTDNADLLNGNTLQNFNLIEDTLEKMELLISDILYYSSIDAITSKKSNVNLNSVVEDLQKILFIPKNISVQILNKLPVVRGEKTKFQQLFQNLISNAIKFNDKDKGLIQIDVLENKSFYQFSVKDNGIGIESRYLDKVFKFFHSLKPSKESSGIGLSIVKKIVELYQGKIWIESEPKIGTTFYFTLKK</sequence>
<dbReference type="RefSeq" id="WP_015023987.1">
    <property type="nucleotide sequence ID" value="NC_018721.1"/>
</dbReference>
<keyword evidence="6" id="KW-0175">Coiled coil</keyword>
<dbReference type="CDD" id="cd00130">
    <property type="entry name" value="PAS"/>
    <property type="match status" value="3"/>
</dbReference>
<dbReference type="KEGG" id="ptq:P700755_001493"/>
<dbReference type="SUPFAM" id="SSF55874">
    <property type="entry name" value="ATPase domain of HSP90 chaperone/DNA topoisomerase II/histidine kinase"/>
    <property type="match status" value="1"/>
</dbReference>
<dbReference type="PRINTS" id="PR00344">
    <property type="entry name" value="BCTRLSENSOR"/>
</dbReference>
<dbReference type="eggNOG" id="COG3829">
    <property type="taxonomic scope" value="Bacteria"/>
</dbReference>